<dbReference type="EMBL" id="QZEZ01000001">
    <property type="protein sequence ID" value="RJK98422.1"/>
    <property type="molecule type" value="Genomic_DNA"/>
</dbReference>
<dbReference type="Pfam" id="PF13794">
    <property type="entry name" value="MiaE_2"/>
    <property type="match status" value="1"/>
</dbReference>
<dbReference type="Gene3D" id="1.20.1260.10">
    <property type="match status" value="1"/>
</dbReference>
<gene>
    <name evidence="3" type="ORF">D5H78_03785</name>
</gene>
<feature type="compositionally biased region" description="Gly residues" evidence="1">
    <location>
        <begin position="1"/>
        <end position="19"/>
    </location>
</feature>
<feature type="domain" description="Ferritin-like" evidence="2">
    <location>
        <begin position="38"/>
        <end position="221"/>
    </location>
</feature>
<dbReference type="OrthoDB" id="3728083at2"/>
<dbReference type="CDD" id="cd00657">
    <property type="entry name" value="Ferritin_like"/>
    <property type="match status" value="1"/>
</dbReference>
<feature type="region of interest" description="Disordered" evidence="1">
    <location>
        <begin position="1"/>
        <end position="31"/>
    </location>
</feature>
<dbReference type="InterPro" id="IPR009078">
    <property type="entry name" value="Ferritin-like_SF"/>
</dbReference>
<dbReference type="AlphaFoldDB" id="A0A3A3Z4R2"/>
<organism evidence="3 4">
    <name type="scientific">Vallicoccus soli</name>
    <dbReference type="NCBI Taxonomy" id="2339232"/>
    <lineage>
        <taxon>Bacteria</taxon>
        <taxon>Bacillati</taxon>
        <taxon>Actinomycetota</taxon>
        <taxon>Actinomycetes</taxon>
        <taxon>Motilibacterales</taxon>
        <taxon>Vallicoccaceae</taxon>
        <taxon>Vallicoccus</taxon>
    </lineage>
</organism>
<evidence type="ECO:0000313" key="3">
    <source>
        <dbReference type="EMBL" id="RJK98422.1"/>
    </source>
</evidence>
<reference evidence="3 4" key="1">
    <citation type="submission" date="2018-09" db="EMBL/GenBank/DDBJ databases">
        <title>YIM 75000 draft genome.</title>
        <authorList>
            <person name="Tang S."/>
            <person name="Feng Y."/>
        </authorList>
    </citation>
    <scope>NUCLEOTIDE SEQUENCE [LARGE SCALE GENOMIC DNA]</scope>
    <source>
        <strain evidence="3 4">YIM 75000</strain>
    </source>
</reference>
<dbReference type="InterPro" id="IPR059125">
    <property type="entry name" value="Ferritin_actino"/>
</dbReference>
<keyword evidence="4" id="KW-1185">Reference proteome</keyword>
<evidence type="ECO:0000259" key="2">
    <source>
        <dbReference type="Pfam" id="PF13794"/>
    </source>
</evidence>
<evidence type="ECO:0000256" key="1">
    <source>
        <dbReference type="SAM" id="MobiDB-lite"/>
    </source>
</evidence>
<dbReference type="InterPro" id="IPR012347">
    <property type="entry name" value="Ferritin-like"/>
</dbReference>
<sequence>MGAAGGTGGTSGGGPGGEPAGVPEAVEPAFPEGWSDPDYHAAVVDLLGLLALTELVAFERLADDAALAPTLPDKAALAGMAVAEYGHFVVLRDRLEAMGVDPAAAMEPFVAPVEAFHERTAPGDWLEGLVKAYVGDGIGIDFYREITAYVDPATRALVVGVLADTGHAEFVVGRVRAAIAADPRVAGRLALWGRRLVGEALGQAQRVAAERDALSTLLVGGAERPGADLAEMGRMLARLTEAHTRRMAALGLSA</sequence>
<proteinExistence type="predicted"/>
<name>A0A3A3Z4R2_9ACTN</name>
<dbReference type="Proteomes" id="UP000265614">
    <property type="component" value="Unassembled WGS sequence"/>
</dbReference>
<protein>
    <submittedName>
        <fullName evidence="3">Hydroxylase</fullName>
    </submittedName>
</protein>
<evidence type="ECO:0000313" key="4">
    <source>
        <dbReference type="Proteomes" id="UP000265614"/>
    </source>
</evidence>
<comment type="caution">
    <text evidence="3">The sequence shown here is derived from an EMBL/GenBank/DDBJ whole genome shotgun (WGS) entry which is preliminary data.</text>
</comment>
<feature type="compositionally biased region" description="Low complexity" evidence="1">
    <location>
        <begin position="20"/>
        <end position="31"/>
    </location>
</feature>
<dbReference type="SUPFAM" id="SSF47240">
    <property type="entry name" value="Ferritin-like"/>
    <property type="match status" value="1"/>
</dbReference>
<accession>A0A3A3Z4R2</accession>